<dbReference type="EMBL" id="AP022598">
    <property type="protein sequence ID" value="BBY77311.1"/>
    <property type="molecule type" value="Genomic_DNA"/>
</dbReference>
<evidence type="ECO:0000259" key="3">
    <source>
        <dbReference type="Pfam" id="PF08237"/>
    </source>
</evidence>
<organism evidence="4 5">
    <name type="scientific">Mycolicibacterium parafortuitum</name>
    <name type="common">Mycobacterium parafortuitum</name>
    <dbReference type="NCBI Taxonomy" id="39692"/>
    <lineage>
        <taxon>Bacteria</taxon>
        <taxon>Bacillati</taxon>
        <taxon>Actinomycetota</taxon>
        <taxon>Actinomycetes</taxon>
        <taxon>Mycobacteriales</taxon>
        <taxon>Mycobacteriaceae</taxon>
        <taxon>Mycolicibacterium</taxon>
    </lineage>
</organism>
<sequence length="416" mass="43631">MRKILAALGVAAVAAMSVTAPPAYTLAANVLTMTGYTAGGLIDLDMRKILKGDFCSPESGHTCKSVDYLAGMPGELAEPAGLLALRWVIATTPSPKTVVAFSQGATISTHWLQQDAKSIFAPKPQDLNFVLLANPLRKWGGIRSDIGFRPTPDNTQYQILDIAVEYDGVADFPDNPFNLLAVANALAGAQYIHIYGYNDVDIAAAEKLIWKEGNTTYVLVRSGNLPLLEPLRRMGLTELADELDSRLRPIIDSAYDRSYPNMVDPSQHGAVLAPFNPVWSQVGGPAATNAAARTTPVALRADVSESALEDLPAPDDSPVPDDSADPVDVETDSGSGESDEAVDIGPDDAVDDTVDDAPTDTGTDTSDDTPLAEDSPVTEDSDGTDADGSDDRDAADTDTGSSSGSGASSDNDDSGD</sequence>
<dbReference type="AlphaFoldDB" id="A0A7I7U8M6"/>
<evidence type="ECO:0000256" key="1">
    <source>
        <dbReference type="SAM" id="MobiDB-lite"/>
    </source>
</evidence>
<feature type="domain" description="PE-PPE" evidence="3">
    <location>
        <begin position="83"/>
        <end position="256"/>
    </location>
</feature>
<feature type="region of interest" description="Disordered" evidence="1">
    <location>
        <begin position="308"/>
        <end position="416"/>
    </location>
</feature>
<evidence type="ECO:0000256" key="2">
    <source>
        <dbReference type="SAM" id="SignalP"/>
    </source>
</evidence>
<dbReference type="RefSeq" id="WP_163767530.1">
    <property type="nucleotide sequence ID" value="NZ_AP022598.1"/>
</dbReference>
<feature type="compositionally biased region" description="Low complexity" evidence="1">
    <location>
        <begin position="397"/>
        <end position="409"/>
    </location>
</feature>
<feature type="compositionally biased region" description="Acidic residues" evidence="1">
    <location>
        <begin position="318"/>
        <end position="358"/>
    </location>
</feature>
<evidence type="ECO:0000313" key="4">
    <source>
        <dbReference type="EMBL" id="BBY77311.1"/>
    </source>
</evidence>
<name>A0A7I7U8M6_MYCPF</name>
<evidence type="ECO:0000313" key="5">
    <source>
        <dbReference type="Proteomes" id="UP000466554"/>
    </source>
</evidence>
<reference evidence="4 5" key="1">
    <citation type="journal article" date="2019" name="Emerg. Microbes Infect.">
        <title>Comprehensive subspecies identification of 175 nontuberculous mycobacteria species based on 7547 genomic profiles.</title>
        <authorList>
            <person name="Matsumoto Y."/>
            <person name="Kinjo T."/>
            <person name="Motooka D."/>
            <person name="Nabeya D."/>
            <person name="Jung N."/>
            <person name="Uechi K."/>
            <person name="Horii T."/>
            <person name="Iida T."/>
            <person name="Fujita J."/>
            <person name="Nakamura S."/>
        </authorList>
    </citation>
    <scope>NUCLEOTIDE SEQUENCE [LARGE SCALE GENOMIC DNA]</scope>
    <source>
        <strain evidence="4 5">JCM 6367</strain>
    </source>
</reference>
<protein>
    <recommendedName>
        <fullName evidence="3">PE-PPE domain-containing protein</fullName>
    </recommendedName>
</protein>
<feature type="signal peptide" evidence="2">
    <location>
        <begin position="1"/>
        <end position="27"/>
    </location>
</feature>
<dbReference type="InterPro" id="IPR013228">
    <property type="entry name" value="PE-PPE_C"/>
</dbReference>
<keyword evidence="2" id="KW-0732">Signal</keyword>
<feature type="compositionally biased region" description="Acidic residues" evidence="1">
    <location>
        <begin position="365"/>
        <end position="388"/>
    </location>
</feature>
<dbReference type="Proteomes" id="UP000466554">
    <property type="component" value="Chromosome"/>
</dbReference>
<proteinExistence type="predicted"/>
<gene>
    <name evidence="4" type="ORF">MPRF_42100</name>
</gene>
<feature type="chain" id="PRO_5039501458" description="PE-PPE domain-containing protein" evidence="2">
    <location>
        <begin position="28"/>
        <end position="416"/>
    </location>
</feature>
<accession>A0A7I7U8M6</accession>
<dbReference type="Pfam" id="PF08237">
    <property type="entry name" value="PE-PPE"/>
    <property type="match status" value="1"/>
</dbReference>